<evidence type="ECO:0000256" key="1">
    <source>
        <dbReference type="SAM" id="MobiDB-lite"/>
    </source>
</evidence>
<gene>
    <name evidence="2" type="ORF">A5634_19810</name>
</gene>
<feature type="region of interest" description="Disordered" evidence="1">
    <location>
        <begin position="1"/>
        <end position="29"/>
    </location>
</feature>
<evidence type="ECO:0000313" key="3">
    <source>
        <dbReference type="Proteomes" id="UP000093928"/>
    </source>
</evidence>
<proteinExistence type="predicted"/>
<dbReference type="RefSeq" id="WP_065143386.1">
    <property type="nucleotide sequence ID" value="NZ_LZLS01000065.1"/>
</dbReference>
<dbReference type="EMBL" id="LZLS01000065">
    <property type="protein sequence ID" value="OBK28884.1"/>
    <property type="molecule type" value="Genomic_DNA"/>
</dbReference>
<feature type="compositionally biased region" description="Basic and acidic residues" evidence="1">
    <location>
        <begin position="9"/>
        <end position="22"/>
    </location>
</feature>
<dbReference type="AlphaFoldDB" id="A0A1A3P6F8"/>
<evidence type="ECO:0000313" key="2">
    <source>
        <dbReference type="EMBL" id="OBK28884.1"/>
    </source>
</evidence>
<protein>
    <submittedName>
        <fullName evidence="2">Uncharacterized protein</fullName>
    </submittedName>
</protein>
<name>A0A1A3P6F8_MYCAS</name>
<accession>A0A1A3P6F8</accession>
<organism evidence="2 3">
    <name type="scientific">Mycobacterium asiaticum</name>
    <dbReference type="NCBI Taxonomy" id="1790"/>
    <lineage>
        <taxon>Bacteria</taxon>
        <taxon>Bacillati</taxon>
        <taxon>Actinomycetota</taxon>
        <taxon>Actinomycetes</taxon>
        <taxon>Mycobacteriales</taxon>
        <taxon>Mycobacteriaceae</taxon>
        <taxon>Mycobacterium</taxon>
    </lineage>
</organism>
<sequence length="230" mass="24996">MPDEPSDDSGDRASDPGEERSMGDGASALGALFAEQLPNVQRLLDELANEHPDLDDQAKIRRVKARAARKIASALRNDDTEQLREAVAELAVAIALIRRLKPRTEAEFAELGARLMESAEKTANRHQRVGVAVPHAVSGIERVARQIQPIVAEQLFRALGGAKPKQPGAARDAYKSMRSTVWRARHNREVTAATATAAAAAVSRAVDAAAPRLIVRMVDRSMKPKRTHPK</sequence>
<dbReference type="OrthoDB" id="4422408at2"/>
<dbReference type="Proteomes" id="UP000093928">
    <property type="component" value="Unassembled WGS sequence"/>
</dbReference>
<reference evidence="2 3" key="1">
    <citation type="submission" date="2016-06" db="EMBL/GenBank/DDBJ databases">
        <authorList>
            <person name="Kjaerup R.B."/>
            <person name="Dalgaard T.S."/>
            <person name="Juul-Madsen H.R."/>
        </authorList>
    </citation>
    <scope>NUCLEOTIDE SEQUENCE [LARGE SCALE GENOMIC DNA]</scope>
    <source>
        <strain evidence="2 3">1165133.8</strain>
    </source>
</reference>
<comment type="caution">
    <text evidence="2">The sequence shown here is derived from an EMBL/GenBank/DDBJ whole genome shotgun (WGS) entry which is preliminary data.</text>
</comment>